<dbReference type="Pfam" id="PF18142">
    <property type="entry name" value="SLATT_fungal"/>
    <property type="match status" value="1"/>
</dbReference>
<evidence type="ECO:0000256" key="1">
    <source>
        <dbReference type="SAM" id="MobiDB-lite"/>
    </source>
</evidence>
<dbReference type="InParanoid" id="A0A1V8TC42"/>
<feature type="region of interest" description="Disordered" evidence="1">
    <location>
        <begin position="255"/>
        <end position="397"/>
    </location>
</feature>
<keyword evidence="2" id="KW-1133">Transmembrane helix</keyword>
<protein>
    <recommendedName>
        <fullName evidence="3">SMODS and SLOG-associating 2TM effector domain-containing protein</fullName>
    </recommendedName>
</protein>
<dbReference type="EMBL" id="NAJO01000011">
    <property type="protein sequence ID" value="OQO08772.1"/>
    <property type="molecule type" value="Genomic_DNA"/>
</dbReference>
<feature type="compositionally biased region" description="Basic and acidic residues" evidence="1">
    <location>
        <begin position="342"/>
        <end position="372"/>
    </location>
</feature>
<organism evidence="4 5">
    <name type="scientific">Cryoendolithus antarcticus</name>
    <dbReference type="NCBI Taxonomy" id="1507870"/>
    <lineage>
        <taxon>Eukaryota</taxon>
        <taxon>Fungi</taxon>
        <taxon>Dikarya</taxon>
        <taxon>Ascomycota</taxon>
        <taxon>Pezizomycotina</taxon>
        <taxon>Dothideomycetes</taxon>
        <taxon>Dothideomycetidae</taxon>
        <taxon>Cladosporiales</taxon>
        <taxon>Cladosporiaceae</taxon>
        <taxon>Cryoendolithus</taxon>
    </lineage>
</organism>
<sequence>MSFPWPDSNTSERTPLLKSSSPAEALGDQHTQFCHLVGARPLNAPPGSKKHTPDPQSLYARALNHRRHQSRTYLFTATITNGMLLSQVVLGAALTGLGASDSSRVLITVFGALNTVIAGLIAFLKARGQPVRARMFRDDLDRVVDEIENSAVMWLGISRGVHGYDAIDTDDAVTVRSEVARLTRLYDRAVKTNTMNDPDMYAAGQFGGDGKQTGLRGKVAPTTTAEPAPAAAPVVVDESPATKVADVVAPEPVVSAPVKSDEAPEAAEETKSAEPAKATNTAAGAATPDKSAAPPASSSVAPSADIPAAPKPADPPAPPAPAAPPADPDESPATSARPPIRPRTESEMNRGSKEKEAKQDTEKILEESEDGAKVPGSPGTGGATPKDSMDPKCAKGG</sequence>
<reference evidence="5" key="1">
    <citation type="submission" date="2017-03" db="EMBL/GenBank/DDBJ databases">
        <title>Genomes of endolithic fungi from Antarctica.</title>
        <authorList>
            <person name="Coleine C."/>
            <person name="Masonjones S."/>
            <person name="Stajich J.E."/>
        </authorList>
    </citation>
    <scope>NUCLEOTIDE SEQUENCE [LARGE SCALE GENOMIC DNA]</scope>
    <source>
        <strain evidence="5">CCFEE 5527</strain>
    </source>
</reference>
<dbReference type="NCBIfam" id="NF033635">
    <property type="entry name" value="SLATT_fungal"/>
    <property type="match status" value="1"/>
</dbReference>
<dbReference type="PANTHER" id="PTHR38793">
    <property type="entry name" value="SLATT_FUNGAL DOMAIN-CONTAINING PROTEIN-RELATED"/>
    <property type="match status" value="1"/>
</dbReference>
<feature type="compositionally biased region" description="Polar residues" evidence="1">
    <location>
        <begin position="7"/>
        <end position="22"/>
    </location>
</feature>
<feature type="transmembrane region" description="Helical" evidence="2">
    <location>
        <begin position="105"/>
        <end position="124"/>
    </location>
</feature>
<feature type="domain" description="SMODS and SLOG-associating 2TM effector" evidence="3">
    <location>
        <begin position="61"/>
        <end position="191"/>
    </location>
</feature>
<dbReference type="AlphaFoldDB" id="A0A1V8TC42"/>
<feature type="compositionally biased region" description="Basic and acidic residues" evidence="1">
    <location>
        <begin position="387"/>
        <end position="397"/>
    </location>
</feature>
<gene>
    <name evidence="4" type="ORF">B0A48_05662</name>
</gene>
<evidence type="ECO:0000313" key="5">
    <source>
        <dbReference type="Proteomes" id="UP000192596"/>
    </source>
</evidence>
<feature type="compositionally biased region" description="Low complexity" evidence="1">
    <location>
        <begin position="275"/>
        <end position="308"/>
    </location>
</feature>
<evidence type="ECO:0000259" key="3">
    <source>
        <dbReference type="Pfam" id="PF18142"/>
    </source>
</evidence>
<keyword evidence="2" id="KW-0812">Transmembrane</keyword>
<proteinExistence type="predicted"/>
<feature type="compositionally biased region" description="Pro residues" evidence="1">
    <location>
        <begin position="309"/>
        <end position="326"/>
    </location>
</feature>
<feature type="transmembrane region" description="Helical" evidence="2">
    <location>
        <begin position="73"/>
        <end position="99"/>
    </location>
</feature>
<dbReference type="InterPro" id="IPR041622">
    <property type="entry name" value="SLATT_fungi"/>
</dbReference>
<keyword evidence="2" id="KW-0472">Membrane</keyword>
<evidence type="ECO:0000313" key="4">
    <source>
        <dbReference type="EMBL" id="OQO08772.1"/>
    </source>
</evidence>
<dbReference type="Proteomes" id="UP000192596">
    <property type="component" value="Unassembled WGS sequence"/>
</dbReference>
<dbReference type="PANTHER" id="PTHR38793:SF3">
    <property type="entry name" value="SMODS AND SLOG-ASSOCIATING 2TM EFFECTOR DOMAIN-CONTAINING PROTEIN"/>
    <property type="match status" value="1"/>
</dbReference>
<comment type="caution">
    <text evidence="4">The sequence shown here is derived from an EMBL/GenBank/DDBJ whole genome shotgun (WGS) entry which is preliminary data.</text>
</comment>
<evidence type="ECO:0000256" key="2">
    <source>
        <dbReference type="SAM" id="Phobius"/>
    </source>
</evidence>
<accession>A0A1V8TC42</accession>
<feature type="region of interest" description="Disordered" evidence="1">
    <location>
        <begin position="1"/>
        <end position="22"/>
    </location>
</feature>
<feature type="compositionally biased region" description="Low complexity" evidence="1">
    <location>
        <begin position="219"/>
        <end position="234"/>
    </location>
</feature>
<name>A0A1V8TC42_9PEZI</name>
<dbReference type="OrthoDB" id="4472872at2759"/>
<feature type="region of interest" description="Disordered" evidence="1">
    <location>
        <begin position="201"/>
        <end position="234"/>
    </location>
</feature>
<keyword evidence="5" id="KW-1185">Reference proteome</keyword>